<dbReference type="EMBL" id="AC009473">
    <property type="status" value="NOT_ANNOTATED_CDS"/>
    <property type="molecule type" value="Genomic_DNA"/>
</dbReference>
<dbReference type="EMBL" id="KF458367">
    <property type="status" value="NOT_ANNOTATED_CDS"/>
    <property type="molecule type" value="Genomic_DNA"/>
</dbReference>
<reference evidence="2" key="4">
    <citation type="submission" date="2025-05" db="UniProtKB">
        <authorList>
            <consortium name="Ensembl"/>
        </authorList>
    </citation>
    <scope>IDENTIFICATION</scope>
</reference>
<proteinExistence type="evidence at protein level"/>
<evidence type="ECO:0007829" key="4">
    <source>
        <dbReference type="PeptideAtlas" id="A0A1W2PP33"/>
    </source>
</evidence>
<dbReference type="Ensembl" id="ENST00000638342.1">
    <property type="protein sequence ID" value="ENSP00000491286.1"/>
    <property type="gene ID" value="ENSG00000219545.12"/>
</dbReference>
<dbReference type="EMBL" id="AC006465">
    <property type="status" value="NOT_ANNOTATED_CDS"/>
    <property type="molecule type" value="Genomic_DNA"/>
</dbReference>
<gene>
    <name evidence="2" type="primary">UMAD1</name>
</gene>
<evidence type="ECO:0000313" key="2">
    <source>
        <dbReference type="Ensembl" id="ENSP00000491286.1"/>
    </source>
</evidence>
<dbReference type="Bgee" id="ENSG00000219545">
    <property type="expression patterns" value="Expressed in body of pancreas and 180 other cell types or tissues"/>
</dbReference>
<dbReference type="EMBL" id="AC007161">
    <property type="status" value="NOT_ANNOTATED_CDS"/>
    <property type="molecule type" value="Genomic_DNA"/>
</dbReference>
<evidence type="ECO:0000313" key="3">
    <source>
        <dbReference type="Proteomes" id="UP000005640"/>
    </source>
</evidence>
<accession>A0A1W2PP33</accession>
<reference evidence="2 3" key="2">
    <citation type="journal article" date="2003" name="Nature">
        <title>The DNA sequence of human chromosome 7.</title>
        <authorList>
            <person name="Hillier L.W."/>
            <person name="Fulton R.S."/>
            <person name="Fulton L.A."/>
            <person name="Graves T.A."/>
            <person name="Pepin K.H."/>
            <person name="Wagner-McPherson C."/>
            <person name="Layman D."/>
            <person name="Maas J."/>
            <person name="Jaeger S."/>
            <person name="Walker R."/>
            <person name="Wylie K."/>
            <person name="Sekhon M."/>
            <person name="Becker M.C."/>
            <person name="O'Laughlin M.D."/>
            <person name="Schaller M.E."/>
            <person name="Fewell G.A."/>
            <person name="Delehaunty K.D."/>
            <person name="Miner T.L."/>
            <person name="Nash W.E."/>
            <person name="Cordes M."/>
            <person name="Du H."/>
            <person name="Sun H."/>
            <person name="Edwards J."/>
            <person name="Bradshaw-Cordum H."/>
            <person name="Ali J."/>
            <person name="Andrews S."/>
            <person name="Isak A."/>
            <person name="Vanbrunt A."/>
            <person name="Nguyen C."/>
            <person name="Du F."/>
            <person name="Lamar B."/>
            <person name="Courtney L."/>
            <person name="Kalicki J."/>
            <person name="Ozersky P."/>
            <person name="Bielicki L."/>
            <person name="Scott K."/>
            <person name="Holmes A."/>
            <person name="Harkins R."/>
            <person name="Harris A."/>
            <person name="Strong C.M."/>
            <person name="Hou S."/>
            <person name="Tomlinson C."/>
            <person name="Dauphin-Kohlberg S."/>
            <person name="Kozlowicz-Reilly A."/>
            <person name="Leonard S."/>
            <person name="Rohlfing T."/>
            <person name="Rock S.M."/>
            <person name="Tin-Wollam A.M."/>
            <person name="Abbott A."/>
            <person name="Minx P."/>
            <person name="Maupin R."/>
            <person name="Strowmatt C."/>
            <person name="Latreille P."/>
            <person name="Miller N."/>
            <person name="Johnson D."/>
            <person name="Murray J."/>
            <person name="Woessner J.P."/>
            <person name="Wendl M.C."/>
            <person name="Yang S.P."/>
            <person name="Schultz B.R."/>
            <person name="Wallis J.W."/>
            <person name="Spieth J."/>
            <person name="Bieri T.A."/>
            <person name="Nelson J.O."/>
            <person name="Berkowicz N."/>
            <person name="Wohldmann P.E."/>
            <person name="Cook L.L."/>
            <person name="Hickenbotham M.T."/>
            <person name="Eldred J."/>
            <person name="Williams D."/>
            <person name="Bedell J.A."/>
            <person name="Mardis E.R."/>
            <person name="Clifton S.W."/>
            <person name="Chissoe S.L."/>
            <person name="Marra M.A."/>
            <person name="Raymond C."/>
            <person name="Haugen E."/>
            <person name="Gillett W."/>
            <person name="Zhou Y."/>
            <person name="James R."/>
            <person name="Phelps K."/>
            <person name="Iadanoto S."/>
            <person name="Bubb K."/>
            <person name="Simms E."/>
            <person name="Levy R."/>
            <person name="Clendenning J."/>
            <person name="Kaul R."/>
            <person name="Kent W.J."/>
            <person name="Furey T.S."/>
            <person name="Baertsch R.A."/>
            <person name="Brent M.R."/>
            <person name="Keibler E."/>
            <person name="Flicek P."/>
            <person name="Bork P."/>
            <person name="Suyama M."/>
            <person name="Bailey J.A."/>
            <person name="Portnoy M.E."/>
            <person name="Torrents D."/>
            <person name="Chinwalla A.T."/>
            <person name="Gish W.R."/>
            <person name="Eddy S.R."/>
            <person name="McPherson J.D."/>
            <person name="Olson M.V."/>
            <person name="Eichler E.E."/>
            <person name="Green E.D."/>
            <person name="Waterston R.H."/>
            <person name="Wilson R.K."/>
        </authorList>
    </citation>
    <scope>NUCLEOTIDE SEQUENCE [LARGE SCALE GENOMIC DNA]</scope>
</reference>
<dbReference type="VEuPathDB" id="HostDB:ENSG00000219545"/>
<sequence>MFHFFRKPPESKKPSVPETEADGFVLLGDTTDEQRMTARGKTSDIEANQPLELASREDFSSFRQTTFPRIHGTDYRSK</sequence>
<evidence type="ECO:0007829" key="5">
    <source>
        <dbReference type="ProteomicsDB" id="A0A1W2PP33"/>
    </source>
</evidence>
<dbReference type="ExpressionAtlas" id="A0A1W2PP33">
    <property type="expression patterns" value="baseline and differential"/>
</dbReference>
<dbReference type="EMBL" id="AC004948">
    <property type="status" value="NOT_ANNOTATED_CDS"/>
    <property type="molecule type" value="Genomic_DNA"/>
</dbReference>
<dbReference type="OpenTargets" id="ENSG00000219545"/>
<dbReference type="Ensembl" id="ENST00000639110.1">
    <property type="protein sequence ID" value="ENSP00000491319.1"/>
    <property type="gene ID" value="ENSG00000219545.12"/>
</dbReference>
<dbReference type="EMBL" id="AC006042">
    <property type="status" value="NOT_ANNOTATED_CDS"/>
    <property type="molecule type" value="Genomic_DNA"/>
</dbReference>
<dbReference type="Proteomes" id="UP000005640">
    <property type="component" value="Chromosome 7"/>
</dbReference>
<reference evidence="2" key="1">
    <citation type="journal article" date="2001" name="Nature">
        <title>Initial sequencing and analysis of the human genome.</title>
        <authorList>
            <consortium name="International Human Genome Sequencing Consortium"/>
            <person name="Lander E.S."/>
            <person name="Linton L.M."/>
            <person name="Birren B."/>
            <person name="Nusbaum C."/>
            <person name="Zody M.C."/>
            <person name="Baldwin J."/>
            <person name="Devon K."/>
            <person name="Dewar K."/>
            <person name="Doyle M."/>
            <person name="FitzHugh W."/>
            <person name="Funke R."/>
            <person name="Gage D."/>
            <person name="Harris K."/>
            <person name="Heaford A."/>
            <person name="Howland J."/>
            <person name="Kann L."/>
            <person name="Lehoczky J."/>
            <person name="LeVine R."/>
            <person name="McEwan P."/>
            <person name="McKernan K."/>
            <person name="Meldrim J."/>
            <person name="Mesirov J.P."/>
            <person name="Miranda C."/>
            <person name="Morris W."/>
            <person name="Naylor J."/>
            <person name="Raymond C."/>
            <person name="Rosetti M."/>
            <person name="Santos R."/>
            <person name="Sheridan A."/>
            <person name="Sougnez C."/>
            <person name="Stange-Thomann N."/>
            <person name="Stojanovic N."/>
            <person name="Subramanian A."/>
            <person name="Wyman D."/>
            <person name="Rogers J."/>
            <person name="Sulston J."/>
            <person name="Ainscough R."/>
            <person name="Beck S."/>
            <person name="Bentley D."/>
            <person name="Burton J."/>
            <person name="Clee C."/>
            <person name="Carter N."/>
            <person name="Coulson A."/>
            <person name="Deadman R."/>
            <person name="Deloukas P."/>
            <person name="Dunham A."/>
            <person name="Dunham I."/>
            <person name="Durbin R."/>
            <person name="French L."/>
            <person name="Grafham D."/>
            <person name="Gregory S."/>
            <person name="Hubbard T."/>
            <person name="Humphray S."/>
            <person name="Hunt A."/>
            <person name="Jones M."/>
            <person name="Lloyd C."/>
            <person name="McMurray A."/>
            <person name="Matthews L."/>
            <person name="Mercer S."/>
            <person name="Milne S."/>
            <person name="Mullikin J.C."/>
            <person name="Mungall A."/>
            <person name="Plumb R."/>
            <person name="Ross M."/>
            <person name="Shownkeen R."/>
            <person name="Sims S."/>
            <person name="Waterston R.H."/>
            <person name="Wilson R.K."/>
            <person name="Hillier L.W."/>
            <person name="McPherson J.D."/>
            <person name="Marra M.A."/>
            <person name="Mardis E.R."/>
            <person name="Fulton L.A."/>
            <person name="Chinwalla A.T."/>
            <person name="Pepin K.H."/>
            <person name="Gish W.R."/>
            <person name="Chissoe S.L."/>
            <person name="Wendl M.C."/>
            <person name="Delehaunty K.D."/>
            <person name="Miner T.L."/>
            <person name="Delehaunty A."/>
            <person name="Kramer J.B."/>
            <person name="Cook L.L."/>
            <person name="Fulton R.S."/>
            <person name="Johnson D.L."/>
            <person name="Minx P.J."/>
            <person name="Clifton S.W."/>
            <person name="Hawkins T."/>
            <person name="Branscomb E."/>
            <person name="Predki P."/>
            <person name="Richardson P."/>
            <person name="Wenning S."/>
            <person name="Slezak T."/>
            <person name="Doggett N."/>
            <person name="Cheng J.F."/>
            <person name="Olsen A."/>
            <person name="Lucas S."/>
            <person name="Elkin C."/>
            <person name="Uberbacher E."/>
            <person name="Frazier M."/>
            <person name="Gibbs R.A."/>
            <person name="Muzny D.M."/>
            <person name="Scherer S.E."/>
            <person name="Bouck J.B."/>
            <person name="Sodergren E.J."/>
            <person name="Worley K.C."/>
            <person name="Rives C.M."/>
            <person name="Gorrell J.H."/>
            <person name="Metzker M.L."/>
            <person name="Naylor S.L."/>
            <person name="Kucherlapati R.S."/>
            <person name="Nelson D.L."/>
            <person name="Weinstock G.M."/>
            <person name="Sakaki Y."/>
            <person name="Fujiyama A."/>
            <person name="Hattori M."/>
            <person name="Yada T."/>
            <person name="Toyoda A."/>
            <person name="Itoh T."/>
            <person name="Kawagoe C."/>
            <person name="Watanabe H."/>
            <person name="Totoki Y."/>
            <person name="Taylor T."/>
            <person name="Weissenbach J."/>
            <person name="Heilig R."/>
            <person name="Saurin W."/>
            <person name="Artiguenave F."/>
            <person name="Brottier P."/>
            <person name="Bruls T."/>
            <person name="Pelletier E."/>
            <person name="Robert C."/>
            <person name="Wincker P."/>
            <person name="Smith D.R."/>
            <person name="Doucette-Stamm L."/>
            <person name="Rubenfield M."/>
            <person name="Weinstock K."/>
            <person name="Lee H.M."/>
            <person name="Dubois J."/>
            <person name="Rosenthal A."/>
            <person name="Platzer M."/>
            <person name="Nyakatura G."/>
            <person name="Taudien S."/>
            <person name="Rump A."/>
            <person name="Yang H."/>
            <person name="Yu J."/>
            <person name="Wang J."/>
            <person name="Huang G."/>
            <person name="Gu J."/>
            <person name="Hood L."/>
            <person name="Rowen L."/>
            <person name="Madan A."/>
            <person name="Qin S."/>
            <person name="Davis R.W."/>
            <person name="Federspiel N.A."/>
            <person name="Abola A.P."/>
            <person name="Proctor M.J."/>
            <person name="Myers R.M."/>
            <person name="Schmutz J."/>
            <person name="Dickson M."/>
            <person name="Grimwood J."/>
            <person name="Cox D.R."/>
            <person name="Olson M.V."/>
            <person name="Kaul R."/>
            <person name="Raymond C."/>
            <person name="Shimizu N."/>
            <person name="Kawasaki K."/>
            <person name="Minoshima S."/>
            <person name="Evans G.A."/>
            <person name="Athanasiou M."/>
            <person name="Schultz R."/>
            <person name="Roe B.A."/>
            <person name="Chen F."/>
            <person name="Pan H."/>
            <person name="Ramser J."/>
            <person name="Lehrach H."/>
            <person name="Reinhardt R."/>
            <person name="McCombie W.R."/>
            <person name="de la Bastide M."/>
            <person name="Dedhia N."/>
            <person name="Blocker H."/>
            <person name="Hornischer K."/>
            <person name="Nordsiek G."/>
            <person name="Agarwala R."/>
            <person name="Aravind L."/>
            <person name="Bailey J.A."/>
            <person name="Bateman A."/>
            <person name="Batzoglou S."/>
            <person name="Birney E."/>
            <person name="Bork P."/>
            <person name="Brown D.G."/>
            <person name="Burge C.B."/>
            <person name="Cerutti L."/>
            <person name="Chen H.C."/>
            <person name="Church D."/>
            <person name="Clamp M."/>
            <person name="Copley R.R."/>
            <person name="Doerks T."/>
            <person name="Eddy S.R."/>
            <person name="Eichler E.E."/>
            <person name="Furey T.S."/>
            <person name="Galagan J."/>
            <person name="Gilbert J.G."/>
            <person name="Harmon C."/>
            <person name="Hayashizaki Y."/>
            <person name="Haussler D."/>
            <person name="Hermjakob H."/>
            <person name="Hokamp K."/>
            <person name="Jang W."/>
            <person name="Johnson L.S."/>
            <person name="Jones T.A."/>
            <person name="Kasif S."/>
            <person name="Kaspryzk A."/>
            <person name="Kennedy S."/>
            <person name="Kent W.J."/>
            <person name="Kitts P."/>
            <person name="Koonin E.V."/>
            <person name="Korf I."/>
            <person name="Kulp D."/>
            <person name="Lancet D."/>
            <person name="Lowe T.M."/>
            <person name="McLysaght A."/>
            <person name="Mikkelsen T."/>
            <person name="Moran J.V."/>
            <person name="Mulder N."/>
            <person name="Pollara V.J."/>
            <person name="Ponting C.P."/>
            <person name="Schuler G."/>
            <person name="Schultz J."/>
            <person name="Slater G."/>
            <person name="Smit A.F."/>
            <person name="Stupka E."/>
            <person name="Szustakowski J."/>
            <person name="Thierry-Mieg D."/>
            <person name="Thierry-Mieg J."/>
            <person name="Wagner L."/>
            <person name="Wallis J."/>
            <person name="Wheeler R."/>
            <person name="Williams A."/>
            <person name="Wolf Y.I."/>
            <person name="Wolfe K.H."/>
            <person name="Yang S.P."/>
            <person name="Yeh R.F."/>
            <person name="Collins F."/>
            <person name="Guyer M.S."/>
            <person name="Peterson J."/>
            <person name="Felsenfeld A."/>
            <person name="Wetterstrand K.A."/>
            <person name="Patrinos A."/>
            <person name="Morgan M.J."/>
            <person name="de Jong P."/>
            <person name="Catanese J.J."/>
            <person name="Osoegawa K."/>
            <person name="Shizuya H."/>
            <person name="Choi S."/>
            <person name="Chen Y.J."/>
        </authorList>
    </citation>
    <scope>NUCLEOTIDE SEQUENCE [LARGE SCALE GENOMIC DNA]</scope>
</reference>
<dbReference type="HGNC" id="HGNC:48955">
    <property type="gene designation" value="UMAD1"/>
</dbReference>
<keyword evidence="3" id="KW-1185">Reference proteome</keyword>
<dbReference type="ChiTaRS" id="UMAD1">
    <property type="organism name" value="human"/>
</dbReference>
<dbReference type="AlphaFoldDB" id="A0A1W2PP33"/>
<dbReference type="PANTHER" id="PTHR36291">
    <property type="entry name" value="UBAP1-MVB12-ASSOCIATED (UMA)-DOMAIN CONTAINING PROTEIN 1"/>
    <property type="match status" value="1"/>
</dbReference>
<dbReference type="InterPro" id="IPR053292">
    <property type="entry name" value="UBAP1-MVB12_assoc_domain"/>
</dbReference>
<evidence type="ECO:0000256" key="1">
    <source>
        <dbReference type="SAM" id="MobiDB-lite"/>
    </source>
</evidence>
<dbReference type="OrthoDB" id="9872568at2759"/>
<feature type="compositionally biased region" description="Basic and acidic residues" evidence="1">
    <location>
        <begin position="32"/>
        <end position="44"/>
    </location>
</feature>
<name>A0A1W2PP33_HUMAN</name>
<protein>
    <submittedName>
        <fullName evidence="2">UBAP1-MVB12-associated (UMA) domain containing 1</fullName>
    </submittedName>
</protein>
<keyword evidence="4 5" id="KW-1267">Proteomics identification</keyword>
<dbReference type="PANTHER" id="PTHR36291:SF1">
    <property type="entry name" value="UBAP1-MVB12-ASSOCIATED (UMA)-DOMAIN CONTAINING PROTEIN 1"/>
    <property type="match status" value="1"/>
</dbReference>
<feature type="region of interest" description="Disordered" evidence="1">
    <location>
        <begin position="1"/>
        <end position="59"/>
    </location>
</feature>
<dbReference type="GeneTree" id="ENSGT00390000003051"/>
<reference evidence="2" key="3">
    <citation type="journal article" date="2004" name="Nature">
        <title>Finishing the euchromatic sequence of the human genome.</title>
        <authorList>
            <consortium name="International Human Genome Sequencing Consortium"/>
        </authorList>
    </citation>
    <scope>NUCLEOTIDE SEQUENCE [LARGE SCALE GENOMIC DNA]</scope>
</reference>
<organism evidence="2 3">
    <name type="scientific">Homo sapiens</name>
    <name type="common">Human</name>
    <dbReference type="NCBI Taxonomy" id="9606"/>
    <lineage>
        <taxon>Eukaryota</taxon>
        <taxon>Metazoa</taxon>
        <taxon>Chordata</taxon>
        <taxon>Craniata</taxon>
        <taxon>Vertebrata</taxon>
        <taxon>Euteleostomi</taxon>
        <taxon>Mammalia</taxon>
        <taxon>Eutheria</taxon>
        <taxon>Euarchontoglires</taxon>
        <taxon>Primates</taxon>
        <taxon>Haplorrhini</taxon>
        <taxon>Catarrhini</taxon>
        <taxon>Hominidae</taxon>
        <taxon>Homo</taxon>
    </lineage>
</organism>